<dbReference type="AlphaFoldDB" id="A0A4S5BY30"/>
<feature type="transmembrane region" description="Helical" evidence="5">
    <location>
        <begin position="27"/>
        <end position="57"/>
    </location>
</feature>
<organism evidence="7 8">
    <name type="scientific">Lampropedia aestuarii</name>
    <dbReference type="NCBI Taxonomy" id="2562762"/>
    <lineage>
        <taxon>Bacteria</taxon>
        <taxon>Pseudomonadati</taxon>
        <taxon>Pseudomonadota</taxon>
        <taxon>Betaproteobacteria</taxon>
        <taxon>Burkholderiales</taxon>
        <taxon>Comamonadaceae</taxon>
        <taxon>Lampropedia</taxon>
    </lineage>
</organism>
<evidence type="ECO:0000256" key="4">
    <source>
        <dbReference type="ARBA" id="ARBA00023136"/>
    </source>
</evidence>
<gene>
    <name evidence="7" type="ORF">E8K88_00120</name>
</gene>
<feature type="transmembrane region" description="Helical" evidence="5">
    <location>
        <begin position="152"/>
        <end position="172"/>
    </location>
</feature>
<dbReference type="InterPro" id="IPR049453">
    <property type="entry name" value="Memb_transporter_dom"/>
</dbReference>
<dbReference type="EMBL" id="SSWX01000001">
    <property type="protein sequence ID" value="THJ36353.1"/>
    <property type="molecule type" value="Genomic_DNA"/>
</dbReference>
<keyword evidence="4 5" id="KW-0472">Membrane</keyword>
<feature type="transmembrane region" description="Helical" evidence="5">
    <location>
        <begin position="69"/>
        <end position="90"/>
    </location>
</feature>
<evidence type="ECO:0000256" key="2">
    <source>
        <dbReference type="ARBA" id="ARBA00022692"/>
    </source>
</evidence>
<reference evidence="7 8" key="1">
    <citation type="submission" date="2019-04" db="EMBL/GenBank/DDBJ databases">
        <title>Lampropedia sp YIM MLB12 draf genome.</title>
        <authorList>
            <person name="Wang Y.-X."/>
        </authorList>
    </citation>
    <scope>NUCLEOTIDE SEQUENCE [LARGE SCALE GENOMIC DNA]</scope>
    <source>
        <strain evidence="7 8">YIM MLB12</strain>
    </source>
</reference>
<dbReference type="RefSeq" id="WP_136404612.1">
    <property type="nucleotide sequence ID" value="NZ_SSWX01000001.1"/>
</dbReference>
<evidence type="ECO:0000256" key="1">
    <source>
        <dbReference type="ARBA" id="ARBA00004141"/>
    </source>
</evidence>
<feature type="transmembrane region" description="Helical" evidence="5">
    <location>
        <begin position="416"/>
        <end position="434"/>
    </location>
</feature>
<keyword evidence="3 5" id="KW-1133">Transmembrane helix</keyword>
<evidence type="ECO:0000256" key="3">
    <source>
        <dbReference type="ARBA" id="ARBA00022989"/>
    </source>
</evidence>
<dbReference type="OrthoDB" id="105720at2"/>
<dbReference type="Proteomes" id="UP000306236">
    <property type="component" value="Unassembled WGS sequence"/>
</dbReference>
<feature type="transmembrane region" description="Helical" evidence="5">
    <location>
        <begin position="96"/>
        <end position="115"/>
    </location>
</feature>
<feature type="transmembrane region" description="Helical" evidence="5">
    <location>
        <begin position="472"/>
        <end position="490"/>
    </location>
</feature>
<feature type="transmembrane region" description="Helical" evidence="5">
    <location>
        <begin position="392"/>
        <end position="410"/>
    </location>
</feature>
<keyword evidence="8" id="KW-1185">Reference proteome</keyword>
<proteinExistence type="predicted"/>
<dbReference type="Pfam" id="PF13515">
    <property type="entry name" value="FUSC_2"/>
    <property type="match status" value="1"/>
</dbReference>
<keyword evidence="2 5" id="KW-0812">Transmembrane</keyword>
<name>A0A4S5BY30_9BURK</name>
<feature type="transmembrane region" description="Helical" evidence="5">
    <location>
        <begin position="122"/>
        <end position="140"/>
    </location>
</feature>
<evidence type="ECO:0000256" key="5">
    <source>
        <dbReference type="SAM" id="Phobius"/>
    </source>
</evidence>
<protein>
    <submittedName>
        <fullName evidence="7">FUSC family protein</fullName>
    </submittedName>
</protein>
<comment type="subcellular location">
    <subcellularLocation>
        <location evidence="1">Membrane</location>
        <topology evidence="1">Multi-pass membrane protein</topology>
    </subcellularLocation>
</comment>
<evidence type="ECO:0000313" key="7">
    <source>
        <dbReference type="EMBL" id="THJ36353.1"/>
    </source>
</evidence>
<evidence type="ECO:0000313" key="8">
    <source>
        <dbReference type="Proteomes" id="UP000306236"/>
    </source>
</evidence>
<comment type="caution">
    <text evidence="7">The sequence shown here is derived from an EMBL/GenBank/DDBJ whole genome shotgun (WGS) entry which is preliminary data.</text>
</comment>
<evidence type="ECO:0000259" key="6">
    <source>
        <dbReference type="Pfam" id="PF13515"/>
    </source>
</evidence>
<accession>A0A4S5BY30</accession>
<dbReference type="GO" id="GO:0016020">
    <property type="term" value="C:membrane"/>
    <property type="evidence" value="ECO:0007669"/>
    <property type="project" value="UniProtKB-SubCell"/>
</dbReference>
<feature type="domain" description="Integral membrane bound transporter" evidence="6">
    <location>
        <begin position="354"/>
        <end position="479"/>
    </location>
</feature>
<sequence length="605" mass="65503">MSPSVLRTFFPVALDELMPFDGRLASAIRVASVCALTTMLFMVYGIPLVAIGCYLVIFVMKPNISGSMLMAIGIIVLASLIIWLMLWAVQMTIDRPVLRMAMLAFFSFLFLYLGVASKVGEAGSILALVMAFVISMIGQIPLGEIATRAVLYAWLMAVVPMGVLLAFTLTFAPSPGKILRNNLAQRMQRIAEQLDLEANPAAWLAPLRQGNADIAITMLFVKVFAVLPRAEIARLQQTVNASYMVAAAAQVAQRNGIQTAAHPALAAYCRALSEAIQNGQPFPAPPAQLQAPLPAEAQALEPLQQHLLCFPAQPVLAFHEQVVQPKEGFLNPDVKTNRLYSQYALKATFCAIACYVVYTALQWQDIHTALITCYVVALSTTGETVHKLSLRILGCLIGASFGMLSIFFVIPYIHSIGALMVLVFAVTLVAGWVASGSERSAYAGVQIGLAFLLTVLQGFGPEVTLDAAMDRIAGILLGNCMMYIVFTRVWPVSAGQAAAEQLNALAAKFKLLLDQPVATAQTSNDLQRLLPKLQAVRDQLMMNDYEPLSMRRSDEDMAAMQQAADQLENLYLQTAFATQGSISESKKQGAAQLSHQLAILAQPSS</sequence>
<feature type="transmembrane region" description="Helical" evidence="5">
    <location>
        <begin position="441"/>
        <end position="460"/>
    </location>
</feature>